<gene>
    <name evidence="3" type="ORF">GKJPGBOP_07792</name>
</gene>
<evidence type="ECO:0000313" key="3">
    <source>
        <dbReference type="EMBL" id="GCD47997.1"/>
    </source>
</evidence>
<protein>
    <submittedName>
        <fullName evidence="3">Nitrate reductase molybdenum cofactor assembly chaperone</fullName>
    </submittedName>
</protein>
<dbReference type="InterPro" id="IPR003765">
    <property type="entry name" value="NO3_reductase_chaperone_NarJ"/>
</dbReference>
<dbReference type="EMBL" id="BHZD01000001">
    <property type="protein sequence ID" value="GCD47997.1"/>
    <property type="molecule type" value="Genomic_DNA"/>
</dbReference>
<dbReference type="AlphaFoldDB" id="A0A401WF99"/>
<dbReference type="PANTHER" id="PTHR43680:SF2">
    <property type="entry name" value="NITRATE REDUCTASE MOLYBDENUM COFACTOR ASSEMBLY CHAPERONE NARJ"/>
    <property type="match status" value="1"/>
</dbReference>
<proteinExistence type="predicted"/>
<accession>A0A401WF99</accession>
<dbReference type="Proteomes" id="UP000286746">
    <property type="component" value="Unassembled WGS sequence"/>
</dbReference>
<name>A0A401WF99_STREY</name>
<feature type="region of interest" description="Disordered" evidence="2">
    <location>
        <begin position="166"/>
        <end position="204"/>
    </location>
</feature>
<dbReference type="GO" id="GO:0051131">
    <property type="term" value="P:chaperone-mediated protein complex assembly"/>
    <property type="evidence" value="ECO:0007669"/>
    <property type="project" value="InterPro"/>
</dbReference>
<dbReference type="InterPro" id="IPR020945">
    <property type="entry name" value="DMSO/NO3_reduct_chaperone"/>
</dbReference>
<keyword evidence="4" id="KW-1185">Reference proteome</keyword>
<organism evidence="3 4">
    <name type="scientific">Streptomyces paromomycinus</name>
    <name type="common">Streptomyces rimosus subsp. paromomycinus</name>
    <dbReference type="NCBI Taxonomy" id="92743"/>
    <lineage>
        <taxon>Bacteria</taxon>
        <taxon>Bacillati</taxon>
        <taxon>Actinomycetota</taxon>
        <taxon>Actinomycetes</taxon>
        <taxon>Kitasatosporales</taxon>
        <taxon>Streptomycetaceae</taxon>
        <taxon>Streptomyces</taxon>
    </lineage>
</organism>
<keyword evidence="1" id="KW-0534">Nitrate assimilation</keyword>
<dbReference type="SUPFAM" id="SSF89155">
    <property type="entry name" value="TorD-like"/>
    <property type="match status" value="1"/>
</dbReference>
<dbReference type="GO" id="GO:0016530">
    <property type="term" value="F:metallochaperone activity"/>
    <property type="evidence" value="ECO:0007669"/>
    <property type="project" value="TreeGrafter"/>
</dbReference>
<dbReference type="NCBIfam" id="TIGR00684">
    <property type="entry name" value="narJ"/>
    <property type="match status" value="1"/>
</dbReference>
<dbReference type="RefSeq" id="WP_125057992.1">
    <property type="nucleotide sequence ID" value="NZ_BHZD01000001.1"/>
</dbReference>
<dbReference type="InterPro" id="IPR036411">
    <property type="entry name" value="TorD-like_sf"/>
</dbReference>
<dbReference type="GO" id="GO:0051082">
    <property type="term" value="F:unfolded protein binding"/>
    <property type="evidence" value="ECO:0007669"/>
    <property type="project" value="InterPro"/>
</dbReference>
<dbReference type="Pfam" id="PF02613">
    <property type="entry name" value="Nitrate_red_del"/>
    <property type="match status" value="1"/>
</dbReference>
<dbReference type="GO" id="GO:0042128">
    <property type="term" value="P:nitrate assimilation"/>
    <property type="evidence" value="ECO:0007669"/>
    <property type="project" value="UniProtKB-KW"/>
</dbReference>
<evidence type="ECO:0000256" key="2">
    <source>
        <dbReference type="SAM" id="MobiDB-lite"/>
    </source>
</evidence>
<reference evidence="3 4" key="1">
    <citation type="submission" date="2018-11" db="EMBL/GenBank/DDBJ databases">
        <title>Whole genome sequence of Streptomyces paromomycinus NBRC 15454(T).</title>
        <authorList>
            <person name="Komaki H."/>
            <person name="Tamura T."/>
        </authorList>
    </citation>
    <scope>NUCLEOTIDE SEQUENCE [LARGE SCALE GENOMIC DNA]</scope>
    <source>
        <strain evidence="3 4">NBRC 15454</strain>
    </source>
</reference>
<evidence type="ECO:0000256" key="1">
    <source>
        <dbReference type="ARBA" id="ARBA00023063"/>
    </source>
</evidence>
<dbReference type="Gene3D" id="1.10.3480.10">
    <property type="entry name" value="TorD-like"/>
    <property type="match status" value="1"/>
</dbReference>
<evidence type="ECO:0000313" key="4">
    <source>
        <dbReference type="Proteomes" id="UP000286746"/>
    </source>
</evidence>
<sequence length="204" mass="22425">MNVPLVHQAASLLLSYPGSDWPARHQSVRAALRPETGGPAALLLRFCARVQDVPTLALAAQYVAAFDRSPRRTLHLTYYTDGDTRRRGATLARIKARYRAEGWQPAPDELPDHLPLMLEFAARVPAAGRALLHEHRAALELLRLALEDHRSPYGHVLDAVCRTLPGPRPADRAAARRLARTGPPPVETVGLDPFPGSEPRGARR</sequence>
<comment type="caution">
    <text evidence="3">The sequence shown here is derived from an EMBL/GenBank/DDBJ whole genome shotgun (WGS) entry which is preliminary data.</text>
</comment>
<dbReference type="PANTHER" id="PTHR43680">
    <property type="entry name" value="NITRATE REDUCTASE MOLYBDENUM COFACTOR ASSEMBLY CHAPERONE"/>
    <property type="match status" value="1"/>
</dbReference>